<dbReference type="Proteomes" id="UP000197783">
    <property type="component" value="Unassembled WGS sequence"/>
</dbReference>
<accession>A0A245ZSL7</accession>
<keyword evidence="1" id="KW-0812">Transmembrane</keyword>
<dbReference type="AlphaFoldDB" id="A0A245ZSL7"/>
<keyword evidence="3" id="KW-1185">Reference proteome</keyword>
<dbReference type="OrthoDB" id="7499953at2"/>
<evidence type="ECO:0000313" key="2">
    <source>
        <dbReference type="EMBL" id="OWK32741.1"/>
    </source>
</evidence>
<dbReference type="EMBL" id="NBBJ01000001">
    <property type="protein sequence ID" value="OWK32741.1"/>
    <property type="molecule type" value="Genomic_DNA"/>
</dbReference>
<reference evidence="2 3" key="1">
    <citation type="submission" date="2017-03" db="EMBL/GenBank/DDBJ databases">
        <title>Genome sequence of Sphingomonas mucosissima DSM 17494.</title>
        <authorList>
            <person name="Poehlein A."/>
            <person name="Wuebbeler J.H."/>
            <person name="Steinbuechel A."/>
            <person name="Daniel R."/>
        </authorList>
    </citation>
    <scope>NUCLEOTIDE SEQUENCE [LARGE SCALE GENOMIC DNA]</scope>
    <source>
        <strain evidence="2 3">DSM 17494</strain>
    </source>
</reference>
<evidence type="ECO:0000313" key="3">
    <source>
        <dbReference type="Proteomes" id="UP000197783"/>
    </source>
</evidence>
<name>A0A245ZSL7_9SPHN</name>
<dbReference type="RefSeq" id="WP_088332561.1">
    <property type="nucleotide sequence ID" value="NZ_NBBJ01000001.1"/>
</dbReference>
<sequence>MTTSSEEQKRRRRFITLPEMVAVLGLVIGALTLGLNWSEKRQMAEEKAASTAAASAAKARLGLDADLARGGKEIRLSDPRHELIDTAIDFPTALRIERQTPATARIDKDWFEHAVLKATDGGADDREGRLPVLVTARYMVGDTPRTGHGIVEIIWRTQGRLVGGRTLTIEAVRVRELGGDRKRIEALWMAEMKRQSARA</sequence>
<keyword evidence="1" id="KW-1133">Transmembrane helix</keyword>
<organism evidence="2 3">
    <name type="scientific">Sphingomonas mucosissima</name>
    <dbReference type="NCBI Taxonomy" id="370959"/>
    <lineage>
        <taxon>Bacteria</taxon>
        <taxon>Pseudomonadati</taxon>
        <taxon>Pseudomonadota</taxon>
        <taxon>Alphaproteobacteria</taxon>
        <taxon>Sphingomonadales</taxon>
        <taxon>Sphingomonadaceae</taxon>
        <taxon>Sphingomonas</taxon>
    </lineage>
</organism>
<keyword evidence="1" id="KW-0472">Membrane</keyword>
<feature type="transmembrane region" description="Helical" evidence="1">
    <location>
        <begin position="20"/>
        <end position="37"/>
    </location>
</feature>
<comment type="caution">
    <text evidence="2">The sequence shown here is derived from an EMBL/GenBank/DDBJ whole genome shotgun (WGS) entry which is preliminary data.</text>
</comment>
<gene>
    <name evidence="2" type="ORF">SPMU_10830</name>
</gene>
<protein>
    <submittedName>
        <fullName evidence="2">Uncharacterized protein</fullName>
    </submittedName>
</protein>
<evidence type="ECO:0000256" key="1">
    <source>
        <dbReference type="SAM" id="Phobius"/>
    </source>
</evidence>
<proteinExistence type="predicted"/>